<organism evidence="1">
    <name type="scientific">marine metagenome</name>
    <dbReference type="NCBI Taxonomy" id="408172"/>
    <lineage>
        <taxon>unclassified sequences</taxon>
        <taxon>metagenomes</taxon>
        <taxon>ecological metagenomes</taxon>
    </lineage>
</organism>
<name>A0A382G373_9ZZZZ</name>
<reference evidence="1" key="1">
    <citation type="submission" date="2018-05" db="EMBL/GenBank/DDBJ databases">
        <authorList>
            <person name="Lanie J.A."/>
            <person name="Ng W.-L."/>
            <person name="Kazmierczak K.M."/>
            <person name="Andrzejewski T.M."/>
            <person name="Davidsen T.M."/>
            <person name="Wayne K.J."/>
            <person name="Tettelin H."/>
            <person name="Glass J.I."/>
            <person name="Rusch D."/>
            <person name="Podicherti R."/>
            <person name="Tsui H.-C.T."/>
            <person name="Winkler M.E."/>
        </authorList>
    </citation>
    <scope>NUCLEOTIDE SEQUENCE</scope>
</reference>
<proteinExistence type="predicted"/>
<protein>
    <recommendedName>
        <fullName evidence="2">Fe2OG dioxygenase domain-containing protein</fullName>
    </recommendedName>
</protein>
<dbReference type="Gene3D" id="2.60.120.620">
    <property type="entry name" value="q2cbj1_9rhob like domain"/>
    <property type="match status" value="1"/>
</dbReference>
<dbReference type="EMBL" id="UINC01053012">
    <property type="protein sequence ID" value="SVB69023.1"/>
    <property type="molecule type" value="Genomic_DNA"/>
</dbReference>
<dbReference type="InterPro" id="IPR008775">
    <property type="entry name" value="Phytyl_CoA_dOase-like"/>
</dbReference>
<dbReference type="SUPFAM" id="SSF51197">
    <property type="entry name" value="Clavaminate synthase-like"/>
    <property type="match status" value="1"/>
</dbReference>
<dbReference type="PANTHER" id="PTHR20883:SF51">
    <property type="entry name" value="PHYTANOYL-COA HYDROXYLASE"/>
    <property type="match status" value="1"/>
</dbReference>
<evidence type="ECO:0008006" key="2">
    <source>
        <dbReference type="Google" id="ProtNLM"/>
    </source>
</evidence>
<dbReference type="AlphaFoldDB" id="A0A382G373"/>
<gene>
    <name evidence="1" type="ORF">METZ01_LOCUS221877</name>
</gene>
<dbReference type="Pfam" id="PF05721">
    <property type="entry name" value="PhyH"/>
    <property type="match status" value="1"/>
</dbReference>
<accession>A0A382G373</accession>
<sequence>MSNQENDTVSREKRFLFDLQGFLVLQNILSQAECVEYLEVLRYLEPKIYEDKWMKSVGVGRPTCETNRQHQIRLNGLPRLDSVFDQLIAQPKILPYLHEFVGQPQLINTWSISKSRGAQVGGWHRGVPTTDYSYRNDVIGSRMLNVVYFLTDNGSDDGCIVALPGGHKSNIDLEWNKYSGLQLPGAVPIIGKAGDVLLLSETVLHDGLPKTTETVRSNLYYNYVHAHYNVMMREPRNCHHFYFPPEIRQRFNPKQLELTAWMDLARWG</sequence>
<evidence type="ECO:0000313" key="1">
    <source>
        <dbReference type="EMBL" id="SVB69023.1"/>
    </source>
</evidence>
<dbReference type="PANTHER" id="PTHR20883">
    <property type="entry name" value="PHYTANOYL-COA DIOXYGENASE DOMAIN CONTAINING 1"/>
    <property type="match status" value="1"/>
</dbReference>